<comment type="caution">
    <text evidence="14">The sequence shown here is derived from an EMBL/GenBank/DDBJ whole genome shotgun (WGS) entry which is preliminary data.</text>
</comment>
<evidence type="ECO:0000259" key="12">
    <source>
        <dbReference type="Pfam" id="PF00905"/>
    </source>
</evidence>
<dbReference type="Pfam" id="PF03717">
    <property type="entry name" value="PBP_dimer"/>
    <property type="match status" value="1"/>
</dbReference>
<feature type="domain" description="Penicillin-binding protein transpeptidase" evidence="12">
    <location>
        <begin position="622"/>
        <end position="949"/>
    </location>
</feature>
<keyword evidence="8 11" id="KW-1133">Transmembrane helix</keyword>
<dbReference type="SUPFAM" id="SSF56601">
    <property type="entry name" value="beta-lactamase/transpeptidase-like"/>
    <property type="match status" value="1"/>
</dbReference>
<feature type="transmembrane region" description="Helical" evidence="11">
    <location>
        <begin position="21"/>
        <end position="40"/>
    </location>
</feature>
<evidence type="ECO:0000256" key="5">
    <source>
        <dbReference type="ARBA" id="ARBA00022692"/>
    </source>
</evidence>
<dbReference type="SUPFAM" id="SSF56519">
    <property type="entry name" value="Penicillin binding protein dimerisation domain"/>
    <property type="match status" value="1"/>
</dbReference>
<dbReference type="Pfam" id="PF00905">
    <property type="entry name" value="Transpeptidase"/>
    <property type="match status" value="1"/>
</dbReference>
<dbReference type="GO" id="GO:0071555">
    <property type="term" value="P:cell wall organization"/>
    <property type="evidence" value="ECO:0007669"/>
    <property type="project" value="UniProtKB-KW"/>
</dbReference>
<evidence type="ECO:0000256" key="9">
    <source>
        <dbReference type="ARBA" id="ARBA00023136"/>
    </source>
</evidence>
<keyword evidence="7" id="KW-0573">Peptidoglycan synthesis</keyword>
<dbReference type="RefSeq" id="WP_308453147.1">
    <property type="nucleotide sequence ID" value="NZ_JAJEQR010000012.1"/>
</dbReference>
<evidence type="ECO:0000256" key="6">
    <source>
        <dbReference type="ARBA" id="ARBA00022960"/>
    </source>
</evidence>
<evidence type="ECO:0000256" key="8">
    <source>
        <dbReference type="ARBA" id="ARBA00022989"/>
    </source>
</evidence>
<evidence type="ECO:0000259" key="13">
    <source>
        <dbReference type="Pfam" id="PF03717"/>
    </source>
</evidence>
<dbReference type="GO" id="GO:0008658">
    <property type="term" value="F:penicillin binding"/>
    <property type="evidence" value="ECO:0007669"/>
    <property type="project" value="InterPro"/>
</dbReference>
<dbReference type="EMBL" id="JAJEQR010000012">
    <property type="protein sequence ID" value="MCC2230476.1"/>
    <property type="molecule type" value="Genomic_DNA"/>
</dbReference>
<dbReference type="InterPro" id="IPR012338">
    <property type="entry name" value="Beta-lactam/transpept-like"/>
</dbReference>
<evidence type="ECO:0000256" key="7">
    <source>
        <dbReference type="ARBA" id="ARBA00022984"/>
    </source>
</evidence>
<keyword evidence="10" id="KW-0961">Cell wall biogenesis/degradation</keyword>
<evidence type="ECO:0000256" key="10">
    <source>
        <dbReference type="ARBA" id="ARBA00023316"/>
    </source>
</evidence>
<dbReference type="Proteomes" id="UP001198182">
    <property type="component" value="Unassembled WGS sequence"/>
</dbReference>
<accession>A0AAE3EAN0</accession>
<evidence type="ECO:0000256" key="2">
    <source>
        <dbReference type="ARBA" id="ARBA00004236"/>
    </source>
</evidence>
<dbReference type="Gene3D" id="3.90.1310.10">
    <property type="entry name" value="Penicillin-binding protein 2a (Domain 2)"/>
    <property type="match status" value="2"/>
</dbReference>
<keyword evidence="6" id="KW-0133">Cell shape</keyword>
<keyword evidence="9 11" id="KW-0472">Membrane</keyword>
<feature type="domain" description="Penicillin-binding protein dimerisation" evidence="13">
    <location>
        <begin position="66"/>
        <end position="329"/>
    </location>
</feature>
<evidence type="ECO:0000256" key="3">
    <source>
        <dbReference type="ARBA" id="ARBA00007171"/>
    </source>
</evidence>
<protein>
    <submittedName>
        <fullName evidence="14">Penicillin-binding protein</fullName>
    </submittedName>
</protein>
<evidence type="ECO:0000313" key="14">
    <source>
        <dbReference type="EMBL" id="MCC2230476.1"/>
    </source>
</evidence>
<dbReference type="Gene3D" id="3.30.1390.30">
    <property type="entry name" value="Penicillin-binding protein 2a, domain 3"/>
    <property type="match status" value="1"/>
</dbReference>
<reference evidence="14" key="1">
    <citation type="submission" date="2021-10" db="EMBL/GenBank/DDBJ databases">
        <title>Anaerobic single-cell dispensing facilitates the cultivation of human gut bacteria.</title>
        <authorList>
            <person name="Afrizal A."/>
        </authorList>
    </citation>
    <scope>NUCLEOTIDE SEQUENCE</scope>
    <source>
        <strain evidence="14">CLA-AA-H215</strain>
    </source>
</reference>
<evidence type="ECO:0000313" key="15">
    <source>
        <dbReference type="Proteomes" id="UP001198182"/>
    </source>
</evidence>
<dbReference type="GO" id="GO:0009252">
    <property type="term" value="P:peptidoglycan biosynthetic process"/>
    <property type="evidence" value="ECO:0007669"/>
    <property type="project" value="UniProtKB-KW"/>
</dbReference>
<gene>
    <name evidence="14" type="ORF">LKD81_05605</name>
</gene>
<dbReference type="InterPro" id="IPR005311">
    <property type="entry name" value="PBP_dimer"/>
</dbReference>
<comment type="subcellular location">
    <subcellularLocation>
        <location evidence="2">Cell membrane</location>
    </subcellularLocation>
    <subcellularLocation>
        <location evidence="1">Membrane</location>
        <topology evidence="1">Single-pass membrane protein</topology>
    </subcellularLocation>
</comment>
<keyword evidence="4" id="KW-1003">Cell membrane</keyword>
<dbReference type="PANTHER" id="PTHR30627:SF2">
    <property type="entry name" value="PEPTIDOGLYCAN D,D-TRANSPEPTIDASE MRDA"/>
    <property type="match status" value="1"/>
</dbReference>
<dbReference type="GO" id="GO:0008360">
    <property type="term" value="P:regulation of cell shape"/>
    <property type="evidence" value="ECO:0007669"/>
    <property type="project" value="UniProtKB-KW"/>
</dbReference>
<dbReference type="AlphaFoldDB" id="A0AAE3EAN0"/>
<keyword evidence="15" id="KW-1185">Reference proteome</keyword>
<dbReference type="PANTHER" id="PTHR30627">
    <property type="entry name" value="PEPTIDOGLYCAN D,D-TRANSPEPTIDASE"/>
    <property type="match status" value="1"/>
</dbReference>
<evidence type="ECO:0000256" key="4">
    <source>
        <dbReference type="ARBA" id="ARBA00022475"/>
    </source>
</evidence>
<dbReference type="Gene3D" id="3.40.710.10">
    <property type="entry name" value="DD-peptidase/beta-lactamase superfamily"/>
    <property type="match status" value="1"/>
</dbReference>
<dbReference type="GO" id="GO:0071972">
    <property type="term" value="F:peptidoglycan L,D-transpeptidase activity"/>
    <property type="evidence" value="ECO:0007669"/>
    <property type="project" value="TreeGrafter"/>
</dbReference>
<dbReference type="InterPro" id="IPR001460">
    <property type="entry name" value="PCN-bd_Tpept"/>
</dbReference>
<proteinExistence type="inferred from homology"/>
<keyword evidence="5 11" id="KW-0812">Transmembrane</keyword>
<organism evidence="14 15">
    <name type="scientific">Hominifimenecus microfluidus</name>
    <dbReference type="NCBI Taxonomy" id="2885348"/>
    <lineage>
        <taxon>Bacteria</taxon>
        <taxon>Bacillati</taxon>
        <taxon>Bacillota</taxon>
        <taxon>Clostridia</taxon>
        <taxon>Lachnospirales</taxon>
        <taxon>Lachnospiraceae</taxon>
        <taxon>Hominifimenecus</taxon>
    </lineage>
</organism>
<evidence type="ECO:0000256" key="1">
    <source>
        <dbReference type="ARBA" id="ARBA00004167"/>
    </source>
</evidence>
<evidence type="ECO:0000256" key="11">
    <source>
        <dbReference type="SAM" id="Phobius"/>
    </source>
</evidence>
<dbReference type="InterPro" id="IPR050515">
    <property type="entry name" value="Beta-lactam/transpept"/>
</dbReference>
<sequence>MFKEILEYLWYHLKRVATSRLFPLSCIFAVMFSVLIIHLYQLQIVEGANAQESYVDQMTLRTISLSSTRGNIYDRNGTLLAYNELVYSVTLKDTGAYNGYQKNMMIMELLKILDRHGEKIVEEIPIFINSAGEMEFSIQGNSRQRFLRDAYGKKSVDELTDEQKNVTAQGLYEYFYDRYGIGKKGSGANAETYEIDTETALRVMNIRYLLNSNSYQRYRSVVVSSNVSEETMTDVLEHADSMDGVDVEEDYQRVYTDSTYFAHVIGYTGKASSEELETLNADYAEGEERYELGDVIGKTGIEASMESELQGIKGSRTMYLDSLGHIMEVTDETAPVTGNDIYLTIDHDLQVGIYHLVEQNLAGILVDKLVNDKVYNPAGTSASERKLSIYEAYYQLINNNILDMSAFADADAGDAEKRIQDLFLQGQDEAVSAIRAELLSPNPTPYKDLGGEVPEGEDNFMKIYVSYVYDVLADAGYLLTDAIDTNDETYIAYKNDETIGLSEFLRYALSQNWIDVSKLSLDSKYTSAEDTYQILVDQIGTLLRESSVFNKRVYKNLIYNQKISGCDICLALFEQGILESDQEAIQKLMAGTDITSYEFLLEKIKSLEITPAQLAMDPCSAAVTITDVHSGDVLAVVSYPSYDNNRLSGSVDAKYYSSLANDMSSPLYSTATQAQKAPGSVFKLVTTAAALENGVVTRDEVMLTDSVFTKQGLKLSCAGGVNHGNLNIVQAIRDSCNYFFSEMGFRLSLADPSLENTDQETYVEQKGVDTIRTYAAQFGLDRKTGIQLNELEPHISDTAPIPSAIGQGTHAFSNVQLARYATTIANSGTVYDLTLLDKLTDSDGNLLEEYTPTIVGTTTFASTTWDTIHDGMRSVVADHLQGRSDGDDIITCKVDIAGKTGTAEESKLRPNHANFISYAPYDNPEIAVVVSIPYGYTSSNAARIASNIYDFYYGELTLEEIQASGASKASTAVVND</sequence>
<name>A0AAE3EAN0_9FIRM</name>
<comment type="similarity">
    <text evidence="3">Belongs to the transpeptidase family.</text>
</comment>
<dbReference type="InterPro" id="IPR036138">
    <property type="entry name" value="PBP_dimer_sf"/>
</dbReference>
<dbReference type="GO" id="GO:0005886">
    <property type="term" value="C:plasma membrane"/>
    <property type="evidence" value="ECO:0007669"/>
    <property type="project" value="UniProtKB-SubCell"/>
</dbReference>